<protein>
    <submittedName>
        <fullName evidence="2">NAD(P)-dependent oxidoreductase</fullName>
    </submittedName>
</protein>
<dbReference type="AlphaFoldDB" id="A0A1B8H576"/>
<dbReference type="EMBL" id="LZEX01000012">
    <property type="protein sequence ID" value="OBU07276.1"/>
    <property type="molecule type" value="Genomic_DNA"/>
</dbReference>
<dbReference type="OrthoDB" id="751203at2"/>
<dbReference type="Proteomes" id="UP000092377">
    <property type="component" value="Unassembled WGS sequence"/>
</dbReference>
<dbReference type="InterPro" id="IPR051783">
    <property type="entry name" value="NAD(P)-dependent_oxidoreduct"/>
</dbReference>
<gene>
    <name evidence="3" type="ORF">AYY17_04435</name>
    <name evidence="2" type="ORF">AYY18_09750</name>
</gene>
<reference evidence="2 4" key="2">
    <citation type="submission" date="2016-06" db="EMBL/GenBank/DDBJ databases">
        <authorList>
            <person name="Kjaerup R.B."/>
            <person name="Dalgaard T.S."/>
            <person name="Juul-Madsen H.R."/>
        </authorList>
    </citation>
    <scope>NUCLEOTIDE SEQUENCE [LARGE SCALE GENOMIC DNA]</scope>
    <source>
        <strain evidence="2">GCSL-Mp20</strain>
        <strain evidence="3 4">GCSL-Mp3</strain>
    </source>
</reference>
<comment type="caution">
    <text evidence="2">The sequence shown here is derived from an EMBL/GenBank/DDBJ whole genome shotgun (WGS) entry which is preliminary data.</text>
</comment>
<keyword evidence="5" id="KW-1185">Reference proteome</keyword>
<accession>A0A1B8H576</accession>
<dbReference type="Proteomes" id="UP000092247">
    <property type="component" value="Unassembled WGS sequence"/>
</dbReference>
<evidence type="ECO:0000313" key="2">
    <source>
        <dbReference type="EMBL" id="OBU04216.1"/>
    </source>
</evidence>
<reference evidence="5" key="1">
    <citation type="submission" date="2016-06" db="EMBL/GenBank/DDBJ databases">
        <authorList>
            <person name="Butler K."/>
        </authorList>
    </citation>
    <scope>NUCLEOTIDE SEQUENCE [LARGE SCALE GENOMIC DNA]</scope>
    <source>
        <strain evidence="5">GCSL-Mp20</strain>
    </source>
</reference>
<dbReference type="PANTHER" id="PTHR48079:SF6">
    <property type="entry name" value="NAD(P)-BINDING DOMAIN-CONTAINING PROTEIN-RELATED"/>
    <property type="match status" value="1"/>
</dbReference>
<dbReference type="InterPro" id="IPR001509">
    <property type="entry name" value="Epimerase_deHydtase"/>
</dbReference>
<dbReference type="GO" id="GO:0005737">
    <property type="term" value="C:cytoplasm"/>
    <property type="evidence" value="ECO:0007669"/>
    <property type="project" value="TreeGrafter"/>
</dbReference>
<evidence type="ECO:0000313" key="3">
    <source>
        <dbReference type="EMBL" id="OBU07276.1"/>
    </source>
</evidence>
<dbReference type="RefSeq" id="WP_067405245.1">
    <property type="nucleotide sequence ID" value="NZ_CBCPID010000002.1"/>
</dbReference>
<dbReference type="PANTHER" id="PTHR48079">
    <property type="entry name" value="PROTEIN YEEZ"/>
    <property type="match status" value="1"/>
</dbReference>
<sequence>MKTVSIAGLGWLGMPLAQQLTDIGIHVKGTKTTPDGVEAATMCGIECYLLNLTPEPECDADDLDAFLETDILVITLPASKTAGGGYQYVRAVQNLVDTAVARGVSRVIFTGSTAVYGNQTGRLTEKSPLQPVTESAKAIVDIEYWLNALPGVSADILRLAGLVGEFRHAGRFLAGKTEVKGGEQAVNLVHQDDVIAAIRLLIQRPQGGHTYNLCAPQHPSRAEFYPDVSRQINLLPPTFREDDHSEGKIIDGSLICRELGFEYQYPDPGRMPMSE</sequence>
<evidence type="ECO:0000259" key="1">
    <source>
        <dbReference type="Pfam" id="PF01370"/>
    </source>
</evidence>
<dbReference type="CDD" id="cd05266">
    <property type="entry name" value="SDR_a4"/>
    <property type="match status" value="1"/>
</dbReference>
<evidence type="ECO:0000313" key="5">
    <source>
        <dbReference type="Proteomes" id="UP000092377"/>
    </source>
</evidence>
<dbReference type="GO" id="GO:0004029">
    <property type="term" value="F:aldehyde dehydrogenase (NAD+) activity"/>
    <property type="evidence" value="ECO:0007669"/>
    <property type="project" value="TreeGrafter"/>
</dbReference>
<dbReference type="SUPFAM" id="SSF51735">
    <property type="entry name" value="NAD(P)-binding Rossmann-fold domains"/>
    <property type="match status" value="1"/>
</dbReference>
<organism evidence="2 5">
    <name type="scientific">Morganella psychrotolerans</name>
    <dbReference type="NCBI Taxonomy" id="368603"/>
    <lineage>
        <taxon>Bacteria</taxon>
        <taxon>Pseudomonadati</taxon>
        <taxon>Pseudomonadota</taxon>
        <taxon>Gammaproteobacteria</taxon>
        <taxon>Enterobacterales</taxon>
        <taxon>Morganellaceae</taxon>
        <taxon>Morganella</taxon>
    </lineage>
</organism>
<dbReference type="Gene3D" id="3.40.50.720">
    <property type="entry name" value="NAD(P)-binding Rossmann-like Domain"/>
    <property type="match status" value="1"/>
</dbReference>
<name>A0A1B8H576_9GAMM</name>
<dbReference type="EMBL" id="LZEY01000056">
    <property type="protein sequence ID" value="OBU04216.1"/>
    <property type="molecule type" value="Genomic_DNA"/>
</dbReference>
<proteinExistence type="predicted"/>
<dbReference type="InterPro" id="IPR036291">
    <property type="entry name" value="NAD(P)-bd_dom_sf"/>
</dbReference>
<evidence type="ECO:0000313" key="4">
    <source>
        <dbReference type="Proteomes" id="UP000092247"/>
    </source>
</evidence>
<dbReference type="Pfam" id="PF01370">
    <property type="entry name" value="Epimerase"/>
    <property type="match status" value="1"/>
</dbReference>
<dbReference type="STRING" id="368603.AYY16_07905"/>
<feature type="domain" description="NAD-dependent epimerase/dehydratase" evidence="1">
    <location>
        <begin position="10"/>
        <end position="214"/>
    </location>
</feature>